<dbReference type="EMBL" id="RQFK01000026">
    <property type="protein sequence ID" value="TGK81981.1"/>
    <property type="molecule type" value="Genomic_DNA"/>
</dbReference>
<keyword evidence="2" id="KW-1185">Reference proteome</keyword>
<dbReference type="OrthoDB" id="277821at2"/>
<dbReference type="AlphaFoldDB" id="A0A4R9I774"/>
<reference evidence="1" key="1">
    <citation type="journal article" date="2019" name="PLoS Negl. Trop. Dis.">
        <title>Revisiting the worldwide diversity of Leptospira species in the environment.</title>
        <authorList>
            <person name="Vincent A.T."/>
            <person name="Schiettekatte O."/>
            <person name="Bourhy P."/>
            <person name="Veyrier F.J."/>
            <person name="Picardeau M."/>
        </authorList>
    </citation>
    <scope>NUCLEOTIDE SEQUENCE [LARGE SCALE GENOMIC DNA]</scope>
    <source>
        <strain evidence="1">201800287</strain>
    </source>
</reference>
<organism evidence="1 2">
    <name type="scientific">Leptospira noumeaensis</name>
    <dbReference type="NCBI Taxonomy" id="2484964"/>
    <lineage>
        <taxon>Bacteria</taxon>
        <taxon>Pseudomonadati</taxon>
        <taxon>Spirochaetota</taxon>
        <taxon>Spirochaetia</taxon>
        <taxon>Leptospirales</taxon>
        <taxon>Leptospiraceae</taxon>
        <taxon>Leptospira</taxon>
    </lineage>
</organism>
<gene>
    <name evidence="1" type="ORF">EHQ24_11920</name>
</gene>
<name>A0A4R9I774_9LEPT</name>
<dbReference type="Proteomes" id="UP000298009">
    <property type="component" value="Unassembled WGS sequence"/>
</dbReference>
<evidence type="ECO:0000313" key="1">
    <source>
        <dbReference type="EMBL" id="TGK81981.1"/>
    </source>
</evidence>
<accession>A0A4R9I774</accession>
<evidence type="ECO:0000313" key="2">
    <source>
        <dbReference type="Proteomes" id="UP000298009"/>
    </source>
</evidence>
<proteinExistence type="predicted"/>
<protein>
    <submittedName>
        <fullName evidence="1">DUF1579 domain-containing protein</fullName>
    </submittedName>
</protein>
<comment type="caution">
    <text evidence="1">The sequence shown here is derived from an EMBL/GenBank/DDBJ whole genome shotgun (WGS) entry which is preliminary data.</text>
</comment>
<sequence length="166" mass="18620">MSSNKFEESIKSGAHKQLQSLVGHWTGKTKTWFEKDILADESSAEATITTLLDGRFISIDYHSSLDGKPFVGKMILGFDIPYQRYTSSWIDSFHMGTQIMLSSGEGKDKGFSVLGSYGNPEYGDKLWGWRTEIQFISDKEFSLTAFNISPDGEEAKATETFYKRAG</sequence>
<dbReference type="RefSeq" id="WP_135601827.1">
    <property type="nucleotide sequence ID" value="NZ_RQFK01000026.1"/>
</dbReference>
<dbReference type="Pfam" id="PF07617">
    <property type="entry name" value="DUF1579"/>
    <property type="match status" value="1"/>
</dbReference>
<dbReference type="InterPro" id="IPR011473">
    <property type="entry name" value="DUF1579"/>
</dbReference>